<proteinExistence type="predicted"/>
<evidence type="ECO:0000259" key="6">
    <source>
        <dbReference type="PROSITE" id="PS50198"/>
    </source>
</evidence>
<dbReference type="AlphaFoldDB" id="X1HQX3"/>
<dbReference type="Pfam" id="PF13624">
    <property type="entry name" value="SurA_N_3"/>
    <property type="match status" value="1"/>
</dbReference>
<dbReference type="InterPro" id="IPR027304">
    <property type="entry name" value="Trigger_fact/SurA_dom_sf"/>
</dbReference>
<evidence type="ECO:0000256" key="3">
    <source>
        <dbReference type="ARBA" id="ARBA00022729"/>
    </source>
</evidence>
<feature type="non-terminal residue" evidence="7">
    <location>
        <position position="1"/>
    </location>
</feature>
<gene>
    <name evidence="7" type="ORF">S03H2_41676</name>
</gene>
<dbReference type="InterPro" id="IPR000297">
    <property type="entry name" value="PPIase_PpiC"/>
</dbReference>
<dbReference type="GO" id="GO:0003755">
    <property type="term" value="F:peptidyl-prolyl cis-trans isomerase activity"/>
    <property type="evidence" value="ECO:0007669"/>
    <property type="project" value="UniProtKB-KW"/>
</dbReference>
<dbReference type="SUPFAM" id="SSF109998">
    <property type="entry name" value="Triger factor/SurA peptide-binding domain-like"/>
    <property type="match status" value="1"/>
</dbReference>
<evidence type="ECO:0000256" key="2">
    <source>
        <dbReference type="ARBA" id="ARBA00013194"/>
    </source>
</evidence>
<evidence type="ECO:0000313" key="7">
    <source>
        <dbReference type="EMBL" id="GAH71882.1"/>
    </source>
</evidence>
<dbReference type="PANTHER" id="PTHR47245:SF1">
    <property type="entry name" value="FOLDASE PROTEIN PRSA"/>
    <property type="match status" value="1"/>
</dbReference>
<name>X1HQX3_9ZZZZ</name>
<feature type="domain" description="PpiC" evidence="6">
    <location>
        <begin position="111"/>
        <end position="204"/>
    </location>
</feature>
<keyword evidence="3" id="KW-0732">Signal</keyword>
<dbReference type="EMBL" id="BARU01025902">
    <property type="protein sequence ID" value="GAH71882.1"/>
    <property type="molecule type" value="Genomic_DNA"/>
</dbReference>
<sequence>SQFATLRDEALNDILDQAWILGEAEEQGVEASDREVEEEFQTTREQNFKTDKEYQDFLKQSCFTQEDVDERVRLQVISTKIQEDITADAGEVSEDDARKFYEANEEQFAQPETRNIRIVLNEDPEKAQQAADQLEQDNSPESWKQVAAEFSTDASSKDAGGVRESITEGVFPEAVNAQIFDAPEGEVVGPIETDAGTYVIQVDSINEATTTPFDEARTQIDEQLAGQVQQEQFSAFLSDYRDRWVELTICADDFVIERCDNFAGATQPCPDPS</sequence>
<comment type="caution">
    <text evidence="7">The sequence shown here is derived from an EMBL/GenBank/DDBJ whole genome shotgun (WGS) entry which is preliminary data.</text>
</comment>
<dbReference type="InterPro" id="IPR046357">
    <property type="entry name" value="PPIase_dom_sf"/>
</dbReference>
<dbReference type="PROSITE" id="PS50198">
    <property type="entry name" value="PPIC_PPIASE_2"/>
    <property type="match status" value="1"/>
</dbReference>
<dbReference type="PANTHER" id="PTHR47245">
    <property type="entry name" value="PEPTIDYLPROLYL ISOMERASE"/>
    <property type="match status" value="1"/>
</dbReference>
<organism evidence="7">
    <name type="scientific">marine sediment metagenome</name>
    <dbReference type="NCBI Taxonomy" id="412755"/>
    <lineage>
        <taxon>unclassified sequences</taxon>
        <taxon>metagenomes</taxon>
        <taxon>ecological metagenomes</taxon>
    </lineage>
</organism>
<evidence type="ECO:0000256" key="4">
    <source>
        <dbReference type="ARBA" id="ARBA00023110"/>
    </source>
</evidence>
<dbReference type="InterPro" id="IPR050245">
    <property type="entry name" value="PrsA_foldase"/>
</dbReference>
<keyword evidence="4" id="KW-0697">Rotamase</keyword>
<dbReference type="Pfam" id="PF13145">
    <property type="entry name" value="Rotamase_2"/>
    <property type="match status" value="1"/>
</dbReference>
<evidence type="ECO:0000256" key="5">
    <source>
        <dbReference type="ARBA" id="ARBA00023235"/>
    </source>
</evidence>
<dbReference type="EC" id="5.2.1.8" evidence="2"/>
<feature type="non-terminal residue" evidence="7">
    <location>
        <position position="273"/>
    </location>
</feature>
<protein>
    <recommendedName>
        <fullName evidence="2">peptidylprolyl isomerase</fullName>
        <ecNumber evidence="2">5.2.1.8</ecNumber>
    </recommendedName>
</protein>
<accession>X1HQX3</accession>
<dbReference type="SUPFAM" id="SSF54534">
    <property type="entry name" value="FKBP-like"/>
    <property type="match status" value="1"/>
</dbReference>
<reference evidence="7" key="1">
    <citation type="journal article" date="2014" name="Front. Microbiol.">
        <title>High frequency of phylogenetically diverse reductive dehalogenase-homologous genes in deep subseafloor sedimentary metagenomes.</title>
        <authorList>
            <person name="Kawai M."/>
            <person name="Futagami T."/>
            <person name="Toyoda A."/>
            <person name="Takaki Y."/>
            <person name="Nishi S."/>
            <person name="Hori S."/>
            <person name="Arai W."/>
            <person name="Tsubouchi T."/>
            <person name="Morono Y."/>
            <person name="Uchiyama I."/>
            <person name="Ito T."/>
            <person name="Fujiyama A."/>
            <person name="Inagaki F."/>
            <person name="Takami H."/>
        </authorList>
    </citation>
    <scope>NUCLEOTIDE SEQUENCE</scope>
    <source>
        <strain evidence="7">Expedition CK06-06</strain>
    </source>
</reference>
<evidence type="ECO:0000256" key="1">
    <source>
        <dbReference type="ARBA" id="ARBA00000971"/>
    </source>
</evidence>
<comment type="catalytic activity">
    <reaction evidence="1">
        <text>[protein]-peptidylproline (omega=180) = [protein]-peptidylproline (omega=0)</text>
        <dbReference type="Rhea" id="RHEA:16237"/>
        <dbReference type="Rhea" id="RHEA-COMP:10747"/>
        <dbReference type="Rhea" id="RHEA-COMP:10748"/>
        <dbReference type="ChEBI" id="CHEBI:83833"/>
        <dbReference type="ChEBI" id="CHEBI:83834"/>
        <dbReference type="EC" id="5.2.1.8"/>
    </reaction>
</comment>
<keyword evidence="5" id="KW-0413">Isomerase</keyword>
<dbReference type="Gene3D" id="1.10.4030.10">
    <property type="entry name" value="Porin chaperone SurA, peptide-binding domain"/>
    <property type="match status" value="1"/>
</dbReference>
<dbReference type="Gene3D" id="3.10.50.40">
    <property type="match status" value="1"/>
</dbReference>